<dbReference type="GO" id="GO:0016757">
    <property type="term" value="F:glycosyltransferase activity"/>
    <property type="evidence" value="ECO:0007669"/>
    <property type="project" value="UniProtKB-ARBA"/>
</dbReference>
<protein>
    <submittedName>
        <fullName evidence="6">Glycosyl hydrolase</fullName>
    </submittedName>
</protein>
<comment type="caution">
    <text evidence="6">The sequence shown here is derived from an EMBL/GenBank/DDBJ whole genome shotgun (WGS) entry which is preliminary data.</text>
</comment>
<dbReference type="Pfam" id="PF09137">
    <property type="entry name" value="Glucodextran_N"/>
    <property type="match status" value="1"/>
</dbReference>
<feature type="domain" description="Glucodextranase N-terminal" evidence="5">
    <location>
        <begin position="9"/>
        <end position="261"/>
    </location>
</feature>
<proteinExistence type="inferred from homology"/>
<dbReference type="SUPFAM" id="SSF48208">
    <property type="entry name" value="Six-hairpin glycosidases"/>
    <property type="match status" value="1"/>
</dbReference>
<keyword evidence="7" id="KW-1185">Reference proteome</keyword>
<organism evidence="6 7">
    <name type="scientific">Nitrosomonas supralitoralis</name>
    <dbReference type="NCBI Taxonomy" id="2116706"/>
    <lineage>
        <taxon>Bacteria</taxon>
        <taxon>Pseudomonadati</taxon>
        <taxon>Pseudomonadota</taxon>
        <taxon>Betaproteobacteria</taxon>
        <taxon>Nitrosomonadales</taxon>
        <taxon>Nitrosomonadaceae</taxon>
        <taxon>Nitrosomonas</taxon>
    </lineage>
</organism>
<dbReference type="GO" id="GO:0005975">
    <property type="term" value="P:carbohydrate metabolic process"/>
    <property type="evidence" value="ECO:0007669"/>
    <property type="project" value="InterPro"/>
</dbReference>
<dbReference type="PANTHER" id="PTHR31616">
    <property type="entry name" value="TREHALASE"/>
    <property type="match status" value="1"/>
</dbReference>
<dbReference type="InterPro" id="IPR011613">
    <property type="entry name" value="GH15-like"/>
</dbReference>
<keyword evidence="3" id="KW-0326">Glycosidase</keyword>
<sequence>MQAPRSALSHPTWAPARKDMVGTSLGSSRLWFTVAEGIVTEVYYPRVDIPQIRDLGFIIADDQGFWVELRRLGNYEINLPKPYIPAVEVIHRHARFTFILKICPSQRRDVLLLHYQLQGDTQNLRPYVLLSARLGGDAKNNQAFVAEHNGHRVLWANQGPFGLALMASSETDEVTWGRCSVGCLEQSDGWQDFNRHGRMIWQYDSAGPGAVTLMGELSSQATLALGFGSSMEAAATLAMSSLNEDFSSVWNAQCRVWEEWYKSCNCNVSDLSRDLQQKLALSSMVLKVHEDRTYCGATVASLAVPWGENNHNRGGYHLVWCRDLAETAGAMIAMGAVEDARNVLRYLIATQQADGHWLQNQWLGGASFWQGIQLDEAAFPVLLASALRDRGELGGISCKDMVRRALGFIAREGPVTGQDRWEEDSGVNTFTLAVAIAALVEGSIFLDEEARGFALQLADSWNARLEEWTFVADTSLARKLKVSGYYIRITPEDALVHEGAQSEHVLIKNRACDPNLPANEQIATDFLQLVRYGLRKADDTCILDSLKIIDQKLKTDTPSGPVWHRYNGDGYGEHEDGSAFDGSGRGRGWPLLTGERGHYALLSGNDPLPYLEAMAAMTGVGGLIPEQVWDSEPVPEHHLNPGKPSDSAMPLVWAHSEFIKLCYSRILGYPVDRPVATWKRYQGIRPEITHELWGPRYLPRHIRSGNTFTIALRAPARVHWGINSWHDAQDIDTRDTGLGVYVAELPVVGLKPGDTIQFTFYWLDQEKWESTDYEVLIAE</sequence>
<evidence type="ECO:0000256" key="2">
    <source>
        <dbReference type="ARBA" id="ARBA00022801"/>
    </source>
</evidence>
<dbReference type="PROSITE" id="PS00820">
    <property type="entry name" value="GLUCOAMYLASE"/>
    <property type="match status" value="1"/>
</dbReference>
<evidence type="ECO:0000256" key="3">
    <source>
        <dbReference type="ARBA" id="ARBA00023295"/>
    </source>
</evidence>
<comment type="similarity">
    <text evidence="1">Belongs to the glycosyl hydrolase 15 family.</text>
</comment>
<gene>
    <name evidence="6" type="ORF">C7H79_00245</name>
</gene>
<dbReference type="GO" id="GO:0004553">
    <property type="term" value="F:hydrolase activity, hydrolyzing O-glycosyl compounds"/>
    <property type="evidence" value="ECO:0007669"/>
    <property type="project" value="UniProtKB-ARBA"/>
</dbReference>
<name>A0A2P7NZN0_9PROT</name>
<dbReference type="InterPro" id="IPR046966">
    <property type="entry name" value="Glucoamylase_active_site"/>
</dbReference>
<dbReference type="Pfam" id="PF00723">
    <property type="entry name" value="Glyco_hydro_15"/>
    <property type="match status" value="1"/>
</dbReference>
<evidence type="ECO:0000256" key="1">
    <source>
        <dbReference type="ARBA" id="ARBA00006188"/>
    </source>
</evidence>
<evidence type="ECO:0000313" key="6">
    <source>
        <dbReference type="EMBL" id="PSJ18905.1"/>
    </source>
</evidence>
<evidence type="ECO:0000313" key="7">
    <source>
        <dbReference type="Proteomes" id="UP000241912"/>
    </source>
</evidence>
<dbReference type="GO" id="GO:0030246">
    <property type="term" value="F:carbohydrate binding"/>
    <property type="evidence" value="ECO:0007669"/>
    <property type="project" value="InterPro"/>
</dbReference>
<dbReference type="InterPro" id="IPR012341">
    <property type="entry name" value="6hp_glycosidase-like_sf"/>
</dbReference>
<accession>A0A2P7NZN0</accession>
<dbReference type="InterPro" id="IPR011013">
    <property type="entry name" value="Gal_mutarotase_sf_dom"/>
</dbReference>
<dbReference type="EMBL" id="PXXU01000001">
    <property type="protein sequence ID" value="PSJ18905.1"/>
    <property type="molecule type" value="Genomic_DNA"/>
</dbReference>
<evidence type="ECO:0000259" key="4">
    <source>
        <dbReference type="Pfam" id="PF00723"/>
    </source>
</evidence>
<dbReference type="OrthoDB" id="9806081at2"/>
<feature type="domain" description="GH15-like" evidence="4">
    <location>
        <begin position="363"/>
        <end position="661"/>
    </location>
</feature>
<dbReference type="InterPro" id="IPR015220">
    <property type="entry name" value="Glucodextranase_N"/>
</dbReference>
<dbReference type="SUPFAM" id="SSF74650">
    <property type="entry name" value="Galactose mutarotase-like"/>
    <property type="match status" value="1"/>
</dbReference>
<evidence type="ECO:0000259" key="5">
    <source>
        <dbReference type="Pfam" id="PF09137"/>
    </source>
</evidence>
<dbReference type="CDD" id="cd07430">
    <property type="entry name" value="GH15_N"/>
    <property type="match status" value="1"/>
</dbReference>
<dbReference type="InterPro" id="IPR014718">
    <property type="entry name" value="GH-type_carb-bd"/>
</dbReference>
<dbReference type="Proteomes" id="UP000241912">
    <property type="component" value="Unassembled WGS sequence"/>
</dbReference>
<dbReference type="InterPro" id="IPR008928">
    <property type="entry name" value="6-hairpin_glycosidase_sf"/>
</dbReference>
<dbReference type="AlphaFoldDB" id="A0A2P7NZN0"/>
<dbReference type="PANTHER" id="PTHR31616:SF0">
    <property type="entry name" value="GLUCAN 1,4-ALPHA-GLUCOSIDASE"/>
    <property type="match status" value="1"/>
</dbReference>
<reference evidence="6 7" key="1">
    <citation type="submission" date="2018-03" db="EMBL/GenBank/DDBJ databases">
        <title>Draft genome of Nitrosomonas supralitoralis APG5.</title>
        <authorList>
            <person name="Urakawa H."/>
            <person name="Lopez J.V."/>
        </authorList>
    </citation>
    <scope>NUCLEOTIDE SEQUENCE [LARGE SCALE GENOMIC DNA]</scope>
    <source>
        <strain evidence="6 7">APG5</strain>
    </source>
</reference>
<dbReference type="Gene3D" id="1.50.10.10">
    <property type="match status" value="1"/>
</dbReference>
<dbReference type="Gene3D" id="2.70.98.10">
    <property type="match status" value="1"/>
</dbReference>
<keyword evidence="2 6" id="KW-0378">Hydrolase</keyword>